<reference evidence="1" key="1">
    <citation type="submission" date="2016-04" db="EMBL/GenBank/DDBJ databases">
        <authorList>
            <person name="Nguyen H.D."/>
            <person name="Kesanakurti P."/>
            <person name="Cullis J."/>
            <person name="Levesque C.A."/>
            <person name="Hambleton S."/>
        </authorList>
    </citation>
    <scope>NUCLEOTIDE SEQUENCE</scope>
    <source>
        <strain evidence="1">DAOMC 238032</strain>
    </source>
</reference>
<protein>
    <submittedName>
        <fullName evidence="1">Uncharacterized protein</fullName>
    </submittedName>
</protein>
<sequence length="110" mass="12115">MDSVLKIVHPSAYGRIKGDLLKIVNDQRGSSVSQYFTMESMRVDPQSLMSETTGTLHTMVGRQEVGAVKRTFRFDWNYTGVELRLIGFGIVVPNKPGEDAPIGATEPASQ</sequence>
<evidence type="ECO:0000313" key="1">
    <source>
        <dbReference type="EMBL" id="KAE8237251.1"/>
    </source>
</evidence>
<gene>
    <name evidence="1" type="ORF">A4X03_0g9180</name>
</gene>
<name>A0A8T8SCQ3_9BASI</name>
<organism evidence="1 2">
    <name type="scientific">Tilletia caries</name>
    <name type="common">wheat bunt fungus</name>
    <dbReference type="NCBI Taxonomy" id="13290"/>
    <lineage>
        <taxon>Eukaryota</taxon>
        <taxon>Fungi</taxon>
        <taxon>Dikarya</taxon>
        <taxon>Basidiomycota</taxon>
        <taxon>Ustilaginomycotina</taxon>
        <taxon>Exobasidiomycetes</taxon>
        <taxon>Tilletiales</taxon>
        <taxon>Tilletiaceae</taxon>
        <taxon>Tilletia</taxon>
    </lineage>
</organism>
<dbReference type="AlphaFoldDB" id="A0A8T8SCQ3"/>
<accession>A0A8T8SCQ3</accession>
<dbReference type="EMBL" id="LWDD02003396">
    <property type="protein sequence ID" value="KAE8237251.1"/>
    <property type="molecule type" value="Genomic_DNA"/>
</dbReference>
<dbReference type="Pfam" id="PF05309">
    <property type="entry name" value="TraE"/>
    <property type="match status" value="1"/>
</dbReference>
<proteinExistence type="predicted"/>
<reference evidence="1" key="2">
    <citation type="journal article" date="2019" name="IMA Fungus">
        <title>Genome sequencing and comparison of five Tilletia species to identify candidate genes for the detection of regulated species infecting wheat.</title>
        <authorList>
            <person name="Nguyen H.D.T."/>
            <person name="Sultana T."/>
            <person name="Kesanakurti P."/>
            <person name="Hambleton S."/>
        </authorList>
    </citation>
    <scope>NUCLEOTIDE SEQUENCE</scope>
    <source>
        <strain evidence="1">DAOMC 238032</strain>
    </source>
</reference>
<dbReference type="Proteomes" id="UP000077671">
    <property type="component" value="Unassembled WGS sequence"/>
</dbReference>
<evidence type="ECO:0000313" key="2">
    <source>
        <dbReference type="Proteomes" id="UP000077671"/>
    </source>
</evidence>
<comment type="caution">
    <text evidence="1">The sequence shown here is derived from an EMBL/GenBank/DDBJ whole genome shotgun (WGS) entry which is preliminary data.</text>
</comment>
<dbReference type="InterPro" id="IPR007973">
    <property type="entry name" value="Pilus_assembly_TraE"/>
</dbReference>